<keyword evidence="3" id="KW-1185">Reference proteome</keyword>
<gene>
    <name evidence="2" type="ORF">HPB51_016189</name>
</gene>
<dbReference type="EMBL" id="JABSTU010000006">
    <property type="protein sequence ID" value="KAH8028366.1"/>
    <property type="molecule type" value="Genomic_DNA"/>
</dbReference>
<evidence type="ECO:0000313" key="2">
    <source>
        <dbReference type="EMBL" id="KAH8028366.1"/>
    </source>
</evidence>
<reference evidence="2" key="2">
    <citation type="submission" date="2021-09" db="EMBL/GenBank/DDBJ databases">
        <authorList>
            <person name="Jia N."/>
            <person name="Wang J."/>
            <person name="Shi W."/>
            <person name="Du L."/>
            <person name="Sun Y."/>
            <person name="Zhan W."/>
            <person name="Jiang J."/>
            <person name="Wang Q."/>
            <person name="Zhang B."/>
            <person name="Ji P."/>
            <person name="Sakyi L.B."/>
            <person name="Cui X."/>
            <person name="Yuan T."/>
            <person name="Jiang B."/>
            <person name="Yang W."/>
            <person name="Lam T.T.-Y."/>
            <person name="Chang Q."/>
            <person name="Ding S."/>
            <person name="Wang X."/>
            <person name="Zhu J."/>
            <person name="Ruan X."/>
            <person name="Zhao L."/>
            <person name="Wei J."/>
            <person name="Que T."/>
            <person name="Du C."/>
            <person name="Cheng J."/>
            <person name="Dai P."/>
            <person name="Han X."/>
            <person name="Huang E."/>
            <person name="Gao Y."/>
            <person name="Liu J."/>
            <person name="Shao H."/>
            <person name="Ye R."/>
            <person name="Li L."/>
            <person name="Wei W."/>
            <person name="Wang X."/>
            <person name="Wang C."/>
            <person name="Huo Q."/>
            <person name="Li W."/>
            <person name="Guo W."/>
            <person name="Chen H."/>
            <person name="Chen S."/>
            <person name="Zhou L."/>
            <person name="Zhou L."/>
            <person name="Ni X."/>
            <person name="Tian J."/>
            <person name="Zhou Y."/>
            <person name="Sheng Y."/>
            <person name="Liu T."/>
            <person name="Pan Y."/>
            <person name="Xia L."/>
            <person name="Li J."/>
            <person name="Zhao F."/>
            <person name="Cao W."/>
        </authorList>
    </citation>
    <scope>NUCLEOTIDE SEQUENCE</scope>
    <source>
        <strain evidence="2">Rmic-2018</strain>
        <tissue evidence="2">Larvae</tissue>
    </source>
</reference>
<dbReference type="VEuPathDB" id="VectorBase:LOC119161875"/>
<dbReference type="AlphaFoldDB" id="A0A9J6E254"/>
<evidence type="ECO:0000256" key="1">
    <source>
        <dbReference type="SAM" id="MobiDB-lite"/>
    </source>
</evidence>
<name>A0A9J6E254_RHIMP</name>
<sequence>MDYIWAMNELYRLSNPHTSNAEKVEHVTRQVHPTFVAHFRVCKFADLEELATETKPIQGDILAARAYRPHPPAGHAIEPRCVWNGSAVASEAFRCNASASFAAEHVPHGWELPDRTLNSYAYGLCTAHAVTFQSTIVRLAQGLTSGATQGEDHWIEPAWFPESFLSMWCTEAHRPRMRLHSSRYADAAHRGAERRLVSAGCLQYGFADLALPSLPREAPSDKTPPKYAAPTGKQLERTPSVSKLPDEAMDTTTTTPGTPALKQPALPLGRGERSITEEKLGLRVEELKQWTREEEAREREDHVAEQVA</sequence>
<organism evidence="2 3">
    <name type="scientific">Rhipicephalus microplus</name>
    <name type="common">Cattle tick</name>
    <name type="synonym">Boophilus microplus</name>
    <dbReference type="NCBI Taxonomy" id="6941"/>
    <lineage>
        <taxon>Eukaryota</taxon>
        <taxon>Metazoa</taxon>
        <taxon>Ecdysozoa</taxon>
        <taxon>Arthropoda</taxon>
        <taxon>Chelicerata</taxon>
        <taxon>Arachnida</taxon>
        <taxon>Acari</taxon>
        <taxon>Parasitiformes</taxon>
        <taxon>Ixodida</taxon>
        <taxon>Ixodoidea</taxon>
        <taxon>Ixodidae</taxon>
        <taxon>Rhipicephalinae</taxon>
        <taxon>Rhipicephalus</taxon>
        <taxon>Boophilus</taxon>
    </lineage>
</organism>
<accession>A0A9J6E254</accession>
<dbReference type="Proteomes" id="UP000821866">
    <property type="component" value="Chromosome 4"/>
</dbReference>
<evidence type="ECO:0000313" key="3">
    <source>
        <dbReference type="Proteomes" id="UP000821866"/>
    </source>
</evidence>
<feature type="region of interest" description="Disordered" evidence="1">
    <location>
        <begin position="215"/>
        <end position="277"/>
    </location>
</feature>
<proteinExistence type="predicted"/>
<comment type="caution">
    <text evidence="2">The sequence shown here is derived from an EMBL/GenBank/DDBJ whole genome shotgun (WGS) entry which is preliminary data.</text>
</comment>
<protein>
    <submittedName>
        <fullName evidence="2">Uncharacterized protein</fullName>
    </submittedName>
</protein>
<reference evidence="2" key="1">
    <citation type="journal article" date="2020" name="Cell">
        <title>Large-Scale Comparative Analyses of Tick Genomes Elucidate Their Genetic Diversity and Vector Capacities.</title>
        <authorList>
            <consortium name="Tick Genome and Microbiome Consortium (TIGMIC)"/>
            <person name="Jia N."/>
            <person name="Wang J."/>
            <person name="Shi W."/>
            <person name="Du L."/>
            <person name="Sun Y."/>
            <person name="Zhan W."/>
            <person name="Jiang J.F."/>
            <person name="Wang Q."/>
            <person name="Zhang B."/>
            <person name="Ji P."/>
            <person name="Bell-Sakyi L."/>
            <person name="Cui X.M."/>
            <person name="Yuan T.T."/>
            <person name="Jiang B.G."/>
            <person name="Yang W.F."/>
            <person name="Lam T.T."/>
            <person name="Chang Q.C."/>
            <person name="Ding S.J."/>
            <person name="Wang X.J."/>
            <person name="Zhu J.G."/>
            <person name="Ruan X.D."/>
            <person name="Zhao L."/>
            <person name="Wei J.T."/>
            <person name="Ye R.Z."/>
            <person name="Que T.C."/>
            <person name="Du C.H."/>
            <person name="Zhou Y.H."/>
            <person name="Cheng J.X."/>
            <person name="Dai P.F."/>
            <person name="Guo W.B."/>
            <person name="Han X.H."/>
            <person name="Huang E.J."/>
            <person name="Li L.F."/>
            <person name="Wei W."/>
            <person name="Gao Y.C."/>
            <person name="Liu J.Z."/>
            <person name="Shao H.Z."/>
            <person name="Wang X."/>
            <person name="Wang C.C."/>
            <person name="Yang T.C."/>
            <person name="Huo Q.B."/>
            <person name="Li W."/>
            <person name="Chen H.Y."/>
            <person name="Chen S.E."/>
            <person name="Zhou L.G."/>
            <person name="Ni X.B."/>
            <person name="Tian J.H."/>
            <person name="Sheng Y."/>
            <person name="Liu T."/>
            <person name="Pan Y.S."/>
            <person name="Xia L.Y."/>
            <person name="Li J."/>
            <person name="Zhao F."/>
            <person name="Cao W.C."/>
        </authorList>
    </citation>
    <scope>NUCLEOTIDE SEQUENCE</scope>
    <source>
        <strain evidence="2">Rmic-2018</strain>
    </source>
</reference>